<gene>
    <name evidence="4" type="ORF">MTBPR1_10452</name>
</gene>
<evidence type="ECO:0000313" key="5">
    <source>
        <dbReference type="Proteomes" id="UP000231658"/>
    </source>
</evidence>
<keyword evidence="2" id="KW-0479">Metal-binding</keyword>
<dbReference type="OrthoDB" id="9894452at2"/>
<evidence type="ECO:0000256" key="2">
    <source>
        <dbReference type="ARBA" id="ARBA00022723"/>
    </source>
</evidence>
<reference evidence="4 5" key="1">
    <citation type="submission" date="2016-07" db="EMBL/GenBank/DDBJ databases">
        <authorList>
            <person name="Lefevre C.T."/>
        </authorList>
    </citation>
    <scope>NUCLEOTIDE SEQUENCE [LARGE SCALE GENOMIC DNA]</scope>
    <source>
        <strain evidence="4">PR1</strain>
    </source>
</reference>
<evidence type="ECO:0000313" key="4">
    <source>
        <dbReference type="EMBL" id="SCA55205.1"/>
    </source>
</evidence>
<keyword evidence="5" id="KW-1185">Reference proteome</keyword>
<dbReference type="STRING" id="1867952.MTBPR1_10452"/>
<protein>
    <submittedName>
        <fullName evidence="4">Uncharacterized protein</fullName>
    </submittedName>
</protein>
<proteinExistence type="inferred from homology"/>
<dbReference type="Proteomes" id="UP000231658">
    <property type="component" value="Unassembled WGS sequence"/>
</dbReference>
<dbReference type="Gene3D" id="1.20.120.50">
    <property type="entry name" value="Hemerythrin-like"/>
    <property type="match status" value="1"/>
</dbReference>
<dbReference type="RefSeq" id="WP_069185899.1">
    <property type="nucleotide sequence ID" value="NZ_FLYE01000001.1"/>
</dbReference>
<keyword evidence="3" id="KW-0408">Iron</keyword>
<accession>A0A1C3RD72</accession>
<dbReference type="GO" id="GO:0046872">
    <property type="term" value="F:metal ion binding"/>
    <property type="evidence" value="ECO:0007669"/>
    <property type="project" value="UniProtKB-KW"/>
</dbReference>
<organism evidence="4 5">
    <name type="scientific">Candidatus Terasakiella magnetica</name>
    <dbReference type="NCBI Taxonomy" id="1867952"/>
    <lineage>
        <taxon>Bacteria</taxon>
        <taxon>Pseudomonadati</taxon>
        <taxon>Pseudomonadota</taxon>
        <taxon>Alphaproteobacteria</taxon>
        <taxon>Rhodospirillales</taxon>
        <taxon>Terasakiellaceae</taxon>
        <taxon>Terasakiella</taxon>
    </lineage>
</organism>
<comment type="similarity">
    <text evidence="1">Belongs to the hemerythrin family.</text>
</comment>
<evidence type="ECO:0000256" key="3">
    <source>
        <dbReference type="ARBA" id="ARBA00023004"/>
    </source>
</evidence>
<sequence>MPIAVDTSTPTGRSFIDSSHPIIAAYVNTICDELLSDKKIPQILHLMEQLIQQVSSYIDSKSSCQDKSDCPAKHLPLEALERLQDLNHVLTKYAETMPENTAVFKLRRWAKEHIFDSDQKCACCTDDC</sequence>
<evidence type="ECO:0000256" key="1">
    <source>
        <dbReference type="ARBA" id="ARBA00010587"/>
    </source>
</evidence>
<dbReference type="EMBL" id="FLYE01000001">
    <property type="protein sequence ID" value="SCA55205.1"/>
    <property type="molecule type" value="Genomic_DNA"/>
</dbReference>
<dbReference type="InterPro" id="IPR035938">
    <property type="entry name" value="Hemerythrin-like_sf"/>
</dbReference>
<name>A0A1C3RD72_9PROT</name>
<dbReference type="AlphaFoldDB" id="A0A1C3RD72"/>